<name>A0A9K3KB71_9STRA</name>
<dbReference type="GO" id="GO:0005516">
    <property type="term" value="F:calmodulin binding"/>
    <property type="evidence" value="ECO:0007669"/>
    <property type="project" value="InterPro"/>
</dbReference>
<dbReference type="EMBL" id="JAGRRH010000031">
    <property type="protein sequence ID" value="KAG7339678.1"/>
    <property type="molecule type" value="Genomic_DNA"/>
</dbReference>
<protein>
    <submittedName>
        <fullName evidence="2">Calcium/calmodulin dependent protein kinase II Association-domain containing protein</fullName>
    </submittedName>
</protein>
<reference evidence="2" key="1">
    <citation type="journal article" date="2021" name="Sci. Rep.">
        <title>Diploid genomic architecture of Nitzschia inconspicua, an elite biomass production diatom.</title>
        <authorList>
            <person name="Oliver A."/>
            <person name="Podell S."/>
            <person name="Pinowska A."/>
            <person name="Traller J.C."/>
            <person name="Smith S.R."/>
            <person name="McClure R."/>
            <person name="Beliaev A."/>
            <person name="Bohutskyi P."/>
            <person name="Hill E.A."/>
            <person name="Rabines A."/>
            <person name="Zheng H."/>
            <person name="Allen L.Z."/>
            <person name="Kuo A."/>
            <person name="Grigoriev I.V."/>
            <person name="Allen A.E."/>
            <person name="Hazlebeck D."/>
            <person name="Allen E.E."/>
        </authorList>
    </citation>
    <scope>NUCLEOTIDE SEQUENCE</scope>
    <source>
        <strain evidence="2">Hildebrandi</strain>
    </source>
</reference>
<evidence type="ECO:0000313" key="4">
    <source>
        <dbReference type="Proteomes" id="UP000693970"/>
    </source>
</evidence>
<reference evidence="2" key="2">
    <citation type="submission" date="2021-04" db="EMBL/GenBank/DDBJ databases">
        <authorList>
            <person name="Podell S."/>
        </authorList>
    </citation>
    <scope>NUCLEOTIDE SEQUENCE</scope>
    <source>
        <strain evidence="2">Hildebrandi</strain>
    </source>
</reference>
<proteinExistence type="predicted"/>
<keyword evidence="2" id="KW-0418">Kinase</keyword>
<dbReference type="InterPro" id="IPR013543">
    <property type="entry name" value="Ca/CaM-dep_prot_kinase-assoc"/>
</dbReference>
<evidence type="ECO:0000259" key="1">
    <source>
        <dbReference type="Pfam" id="PF08332"/>
    </source>
</evidence>
<keyword evidence="4" id="KW-1185">Reference proteome</keyword>
<gene>
    <name evidence="2" type="ORF">IV203_024717</name>
    <name evidence="3" type="ORF">IV203_025278</name>
</gene>
<keyword evidence="2" id="KW-0808">Transferase</keyword>
<comment type="caution">
    <text evidence="2">The sequence shown here is derived from an EMBL/GenBank/DDBJ whole genome shotgun (WGS) entry which is preliminary data.</text>
</comment>
<dbReference type="Pfam" id="PF08332">
    <property type="entry name" value="CaMKII_AD"/>
    <property type="match status" value="1"/>
</dbReference>
<feature type="domain" description="Calcium/calmodulin-dependent protein kinase II association-domain" evidence="1">
    <location>
        <begin position="82"/>
        <end position="229"/>
    </location>
</feature>
<dbReference type="OrthoDB" id="40330at2759"/>
<evidence type="ECO:0000313" key="3">
    <source>
        <dbReference type="EMBL" id="KAG7362394.1"/>
    </source>
</evidence>
<dbReference type="GO" id="GO:0004683">
    <property type="term" value="F:calcium/calmodulin-dependent protein kinase activity"/>
    <property type="evidence" value="ECO:0007669"/>
    <property type="project" value="InterPro"/>
</dbReference>
<accession>A0A9K3KB71</accession>
<dbReference type="Proteomes" id="UP000693970">
    <property type="component" value="Unassembled WGS sequence"/>
</dbReference>
<dbReference type="AlphaFoldDB" id="A0A9K3KB71"/>
<organism evidence="2 4">
    <name type="scientific">Nitzschia inconspicua</name>
    <dbReference type="NCBI Taxonomy" id="303405"/>
    <lineage>
        <taxon>Eukaryota</taxon>
        <taxon>Sar</taxon>
        <taxon>Stramenopiles</taxon>
        <taxon>Ochrophyta</taxon>
        <taxon>Bacillariophyta</taxon>
        <taxon>Bacillariophyceae</taxon>
        <taxon>Bacillariophycidae</taxon>
        <taxon>Bacillariales</taxon>
        <taxon>Bacillariaceae</taxon>
        <taxon>Nitzschia</taxon>
    </lineage>
</organism>
<evidence type="ECO:0000313" key="2">
    <source>
        <dbReference type="EMBL" id="KAG7339678.1"/>
    </source>
</evidence>
<dbReference type="EMBL" id="JAGRRH010000011">
    <property type="protein sequence ID" value="KAG7362394.1"/>
    <property type="molecule type" value="Genomic_DNA"/>
</dbReference>
<sequence>MLGKQHSGPSDPNANGLVEIQSSSMSRSMQLKATTDGSGSVLARPAIKSGVPASPARASPCAASLEETTAATTNYEPTKELLIDFNQRLLKSIVEGDYETYNQLCADDMSCMEPESHHQVVIGKAFHKHYFDIFAGSAKDIQNITNKEDTKNEAKITTNVTMSQPHIQWLGKTLQRHPMVAVLSYVKLTQILKVEGDNNAVPVTIAQGETRVWELRNNEWKCVHFHKSQPLHS</sequence>